<sequence length="656" mass="76812">MISFNLRLLVIILCTFLSYSYINSQLLPPIKRKSGSILLPTLEEILKVAGTSKVENDACEFQIYGVENVCDERDTKNYFIYCTGKLLHSVMYHKLFNDSKTFVDKPLKYNPNKTMTDFLIQFPESVEEIDKSKLLKFVNDYFYEEGHELENCTSLDDWSDKPENLLNIKDNALRNWALQLNLIWKKLCRNVKADVKENDEKYSLIYIPNNFIIPGGRFREFYYWDTYWIIKGLLQSGMYKTAKGIIQNFFYIIKKHSFIPNGGRIYYLKRSQPALLTSMVDEYYTATGDIDFLFDAMPILETELSFWERRRTVNVTVNGSNYVVFQYRADSNVPRPESYFQDVNTTKNIKGCDKKREIWRSIGSAAESGWDFSTRFLSNFSDFSSFQTTDIVEVDINAILCNVYATISKLYSYMEYSDKSNEFNDKYNKFMKTFKEVFYYPEYFGWFDYNIRDQKHNLRYYASNISPLFWKCFGSEEENNIPLLYEKLKSESVFSFRGGLPTSLIDSKQQWDLPNGWSPTNYAAIIGLSRTNNTYLQGEALQLAKRWIISNYRTFRKEKAMFEKYNVVSESIGQGGGGEYDVQEGFGWTNGVILDLLTKYNNNLTLNDLNDMCNLLYPNEKCNFTVRINYAKQKSSLSLGLLYFILILLGINFNFY</sequence>
<keyword evidence="6 7" id="KW-0326">Glycosidase</keyword>
<evidence type="ECO:0000256" key="5">
    <source>
        <dbReference type="ARBA" id="ARBA00022801"/>
    </source>
</evidence>
<feature type="transmembrane region" description="Helical" evidence="8">
    <location>
        <begin position="637"/>
        <end position="655"/>
    </location>
</feature>
<proteinExistence type="inferred from homology"/>
<reference evidence="10" key="2">
    <citation type="submission" date="2015-08" db="UniProtKB">
        <authorList>
            <consortium name="WormBaseParasite"/>
        </authorList>
    </citation>
    <scope>IDENTIFICATION</scope>
</reference>
<evidence type="ECO:0000256" key="2">
    <source>
        <dbReference type="ARBA" id="ARBA00005615"/>
    </source>
</evidence>
<accession>A0A0K0F883</accession>
<dbReference type="InterPro" id="IPR012341">
    <property type="entry name" value="6hp_glycosidase-like_sf"/>
</dbReference>
<dbReference type="Pfam" id="PF01204">
    <property type="entry name" value="Trehalase"/>
    <property type="match status" value="1"/>
</dbReference>
<evidence type="ECO:0000256" key="7">
    <source>
        <dbReference type="RuleBase" id="RU361180"/>
    </source>
</evidence>
<protein>
    <recommendedName>
        <fullName evidence="4 7">Trehalase</fullName>
        <ecNumber evidence="3 7">3.2.1.28</ecNumber>
    </recommendedName>
    <alternativeName>
        <fullName evidence="7">Alpha-trehalose glucohydrolase</fullName>
    </alternativeName>
</protein>
<dbReference type="GO" id="GO:0004555">
    <property type="term" value="F:alpha,alpha-trehalase activity"/>
    <property type="evidence" value="ECO:0007669"/>
    <property type="project" value="UniProtKB-EC"/>
</dbReference>
<evidence type="ECO:0000256" key="1">
    <source>
        <dbReference type="ARBA" id="ARBA00001576"/>
    </source>
</evidence>
<keyword evidence="8" id="KW-1133">Transmembrane helix</keyword>
<dbReference type="STRING" id="75913.A0A0K0F883"/>
<evidence type="ECO:0000256" key="3">
    <source>
        <dbReference type="ARBA" id="ARBA00012757"/>
    </source>
</evidence>
<keyword evidence="5 7" id="KW-0378">Hydrolase</keyword>
<dbReference type="InterPro" id="IPR008928">
    <property type="entry name" value="6-hairpin_glycosidase_sf"/>
</dbReference>
<organism evidence="9 10">
    <name type="scientific">Strongyloides venezuelensis</name>
    <name type="common">Threadworm</name>
    <dbReference type="NCBI Taxonomy" id="75913"/>
    <lineage>
        <taxon>Eukaryota</taxon>
        <taxon>Metazoa</taxon>
        <taxon>Ecdysozoa</taxon>
        <taxon>Nematoda</taxon>
        <taxon>Chromadorea</taxon>
        <taxon>Rhabditida</taxon>
        <taxon>Tylenchina</taxon>
        <taxon>Panagrolaimomorpha</taxon>
        <taxon>Strongyloidoidea</taxon>
        <taxon>Strongyloididae</taxon>
        <taxon>Strongyloides</taxon>
    </lineage>
</organism>
<dbReference type="AlphaFoldDB" id="A0A0K0F883"/>
<dbReference type="SUPFAM" id="SSF48208">
    <property type="entry name" value="Six-hairpin glycosidases"/>
    <property type="match status" value="1"/>
</dbReference>
<keyword evidence="8" id="KW-0472">Membrane</keyword>
<dbReference type="PANTHER" id="PTHR23403:SF1">
    <property type="entry name" value="TREHALASE"/>
    <property type="match status" value="1"/>
</dbReference>
<evidence type="ECO:0000256" key="4">
    <source>
        <dbReference type="ARBA" id="ARBA00019905"/>
    </source>
</evidence>
<evidence type="ECO:0000256" key="6">
    <source>
        <dbReference type="ARBA" id="ARBA00023295"/>
    </source>
</evidence>
<comment type="similarity">
    <text evidence="2 7">Belongs to the glycosyl hydrolase 37 family.</text>
</comment>
<dbReference type="PRINTS" id="PR00744">
    <property type="entry name" value="GLHYDRLASE37"/>
</dbReference>
<evidence type="ECO:0000313" key="10">
    <source>
        <dbReference type="WBParaSite" id="SVE_0503200.1"/>
    </source>
</evidence>
<dbReference type="GO" id="GO:0005993">
    <property type="term" value="P:trehalose catabolic process"/>
    <property type="evidence" value="ECO:0007669"/>
    <property type="project" value="TreeGrafter"/>
</dbReference>
<dbReference type="InterPro" id="IPR018232">
    <property type="entry name" value="Glyco_hydro_37_CS"/>
</dbReference>
<dbReference type="EC" id="3.2.1.28" evidence="3 7"/>
<keyword evidence="8" id="KW-0812">Transmembrane</keyword>
<dbReference type="PROSITE" id="PS00927">
    <property type="entry name" value="TREHALASE_1"/>
    <property type="match status" value="1"/>
</dbReference>
<dbReference type="Gene3D" id="1.50.10.10">
    <property type="match status" value="1"/>
</dbReference>
<dbReference type="PROSITE" id="PS00928">
    <property type="entry name" value="TREHALASE_2"/>
    <property type="match status" value="1"/>
</dbReference>
<name>A0A0K0F883_STRVS</name>
<evidence type="ECO:0000313" key="9">
    <source>
        <dbReference type="Proteomes" id="UP000035680"/>
    </source>
</evidence>
<keyword evidence="9" id="KW-1185">Reference proteome</keyword>
<dbReference type="PANTHER" id="PTHR23403">
    <property type="entry name" value="TREHALASE"/>
    <property type="match status" value="1"/>
</dbReference>
<reference evidence="9" key="1">
    <citation type="submission" date="2014-07" db="EMBL/GenBank/DDBJ databases">
        <authorList>
            <person name="Martin A.A"/>
            <person name="De Silva N."/>
        </authorList>
    </citation>
    <scope>NUCLEOTIDE SEQUENCE</scope>
</reference>
<dbReference type="Proteomes" id="UP000035680">
    <property type="component" value="Unassembled WGS sequence"/>
</dbReference>
<comment type="catalytic activity">
    <reaction evidence="1 7">
        <text>alpha,alpha-trehalose + H2O = alpha-D-glucose + beta-D-glucose</text>
        <dbReference type="Rhea" id="RHEA:32675"/>
        <dbReference type="ChEBI" id="CHEBI:15377"/>
        <dbReference type="ChEBI" id="CHEBI:15903"/>
        <dbReference type="ChEBI" id="CHEBI:16551"/>
        <dbReference type="ChEBI" id="CHEBI:17925"/>
        <dbReference type="EC" id="3.2.1.28"/>
    </reaction>
</comment>
<dbReference type="WBParaSite" id="SVE_0503200.1">
    <property type="protein sequence ID" value="SVE_0503200.1"/>
    <property type="gene ID" value="SVE_0503200"/>
</dbReference>
<evidence type="ECO:0000256" key="8">
    <source>
        <dbReference type="SAM" id="Phobius"/>
    </source>
</evidence>
<dbReference type="InterPro" id="IPR001661">
    <property type="entry name" value="Glyco_hydro_37"/>
</dbReference>